<reference evidence="1" key="1">
    <citation type="journal article" date="2015" name="Nature">
        <title>Complex archaea that bridge the gap between prokaryotes and eukaryotes.</title>
        <authorList>
            <person name="Spang A."/>
            <person name="Saw J.H."/>
            <person name="Jorgensen S.L."/>
            <person name="Zaremba-Niedzwiedzka K."/>
            <person name="Martijn J."/>
            <person name="Lind A.E."/>
            <person name="van Eijk R."/>
            <person name="Schleper C."/>
            <person name="Guy L."/>
            <person name="Ettema T.J."/>
        </authorList>
    </citation>
    <scope>NUCLEOTIDE SEQUENCE</scope>
</reference>
<dbReference type="Gene3D" id="3.40.50.150">
    <property type="entry name" value="Vaccinia Virus protein VP39"/>
    <property type="match status" value="1"/>
</dbReference>
<protein>
    <recommendedName>
        <fullName evidence="2">Methyltransferase type 11 domain-containing protein</fullName>
    </recommendedName>
</protein>
<proteinExistence type="predicted"/>
<accession>A0A0F9KJB3</accession>
<dbReference type="AlphaFoldDB" id="A0A0F9KJB3"/>
<gene>
    <name evidence="1" type="ORF">LCGC14_1696330</name>
</gene>
<sequence>MKNYKNSRISFKGLQSYLMQIYLTINLKVVNVLEIGKGDGFVSSILNQYCNLTTLDFMREYNPDILMNITKLKQLDTIKNNVFDLILICEVLEHIPYEKIDGILQILRKKTKEYLIISVPNQCAYFNLTFFYHGLNRLGFNVLKKIISTFSNKIGNIISKLYYRFRSKYKKFIFQGYYIDEYTHHYWELGVDKYSIKIFKNLLNKYFTIIREGRLRENPWHHFFILKRED</sequence>
<evidence type="ECO:0008006" key="2">
    <source>
        <dbReference type="Google" id="ProtNLM"/>
    </source>
</evidence>
<organism evidence="1">
    <name type="scientific">marine sediment metagenome</name>
    <dbReference type="NCBI Taxonomy" id="412755"/>
    <lineage>
        <taxon>unclassified sequences</taxon>
        <taxon>metagenomes</taxon>
        <taxon>ecological metagenomes</taxon>
    </lineage>
</organism>
<dbReference type="InterPro" id="IPR029063">
    <property type="entry name" value="SAM-dependent_MTases_sf"/>
</dbReference>
<dbReference type="SUPFAM" id="SSF53335">
    <property type="entry name" value="S-adenosyl-L-methionine-dependent methyltransferases"/>
    <property type="match status" value="1"/>
</dbReference>
<dbReference type="EMBL" id="LAZR01014913">
    <property type="protein sequence ID" value="KKM15415.1"/>
    <property type="molecule type" value="Genomic_DNA"/>
</dbReference>
<evidence type="ECO:0000313" key="1">
    <source>
        <dbReference type="EMBL" id="KKM15415.1"/>
    </source>
</evidence>
<comment type="caution">
    <text evidence="1">The sequence shown here is derived from an EMBL/GenBank/DDBJ whole genome shotgun (WGS) entry which is preliminary data.</text>
</comment>
<name>A0A0F9KJB3_9ZZZZ</name>